<evidence type="ECO:0000313" key="3">
    <source>
        <dbReference type="EMBL" id="KAJ8444788.1"/>
    </source>
</evidence>
<name>A0A9Q1KK19_9CARY</name>
<dbReference type="EMBL" id="JAKOGI010000088">
    <property type="protein sequence ID" value="KAJ8444788.1"/>
    <property type="molecule type" value="Genomic_DNA"/>
</dbReference>
<feature type="compositionally biased region" description="Polar residues" evidence="1">
    <location>
        <begin position="68"/>
        <end position="78"/>
    </location>
</feature>
<sequence length="417" mass="47733">METTSSASRQPVPTPEQLSQAIQTGVVTALQQLHKSPPKQNHHQAEGVQNQCSNQRGRACRDRVAMRDNQSPSRSVENSYLERHNVEPIPKKFPLSKMDYNETGDPEDHIAKFASIMHLTIATDVVWCKCFPTTLSRLAQQWFNSLSPNSISNFSQLVEQFTGHFISNRRREKNSNELMNIRQGLSENLRSYIELFNSEIILIPKLKQDVTVLALMSGLARGPLRDLLTKKTSNTLGEALSKANQFTQIEKFNKTAAQITGGPNTFRGKTTPHPVNDKVKKEFIEVNLGRPEKKKAQDSSRFKHYSLLNKLSEEIYQMYKNDDKWKRRKKMSNPNRHKYRWCDFHNDYGHTTAECRDLKDNLEDLMSRGYYSLFKVRSRREVACNRDYKPPGGTKLNGGGSKKGTINVIYGQKSKPI</sequence>
<dbReference type="Proteomes" id="UP001153076">
    <property type="component" value="Unassembled WGS sequence"/>
</dbReference>
<accession>A0A9Q1KK19</accession>
<comment type="caution">
    <text evidence="3">The sequence shown here is derived from an EMBL/GenBank/DDBJ whole genome shotgun (WGS) entry which is preliminary data.</text>
</comment>
<gene>
    <name evidence="3" type="ORF">Cgig2_032113</name>
</gene>
<dbReference type="PANTHER" id="PTHR33223">
    <property type="entry name" value="CCHC-TYPE DOMAIN-CONTAINING PROTEIN"/>
    <property type="match status" value="1"/>
</dbReference>
<dbReference type="AlphaFoldDB" id="A0A9Q1KK19"/>
<feature type="region of interest" description="Disordered" evidence="1">
    <location>
        <begin position="1"/>
        <end position="79"/>
    </location>
</feature>
<protein>
    <recommendedName>
        <fullName evidence="2">Retrotransposon gag domain-containing protein</fullName>
    </recommendedName>
</protein>
<organism evidence="3 4">
    <name type="scientific">Carnegiea gigantea</name>
    <dbReference type="NCBI Taxonomy" id="171969"/>
    <lineage>
        <taxon>Eukaryota</taxon>
        <taxon>Viridiplantae</taxon>
        <taxon>Streptophyta</taxon>
        <taxon>Embryophyta</taxon>
        <taxon>Tracheophyta</taxon>
        <taxon>Spermatophyta</taxon>
        <taxon>Magnoliopsida</taxon>
        <taxon>eudicotyledons</taxon>
        <taxon>Gunneridae</taxon>
        <taxon>Pentapetalae</taxon>
        <taxon>Caryophyllales</taxon>
        <taxon>Cactineae</taxon>
        <taxon>Cactaceae</taxon>
        <taxon>Cactoideae</taxon>
        <taxon>Echinocereeae</taxon>
        <taxon>Carnegiea</taxon>
    </lineage>
</organism>
<dbReference type="PANTHER" id="PTHR33223:SF10">
    <property type="entry name" value="AMINOTRANSFERASE-LIKE PLANT MOBILE DOMAIN-CONTAINING PROTEIN"/>
    <property type="match status" value="1"/>
</dbReference>
<dbReference type="InterPro" id="IPR005162">
    <property type="entry name" value="Retrotrans_gag_dom"/>
</dbReference>
<evidence type="ECO:0000256" key="1">
    <source>
        <dbReference type="SAM" id="MobiDB-lite"/>
    </source>
</evidence>
<evidence type="ECO:0000313" key="4">
    <source>
        <dbReference type="Proteomes" id="UP001153076"/>
    </source>
</evidence>
<dbReference type="OrthoDB" id="1740536at2759"/>
<keyword evidence="4" id="KW-1185">Reference proteome</keyword>
<evidence type="ECO:0000259" key="2">
    <source>
        <dbReference type="Pfam" id="PF03732"/>
    </source>
</evidence>
<feature type="compositionally biased region" description="Polar residues" evidence="1">
    <location>
        <begin position="47"/>
        <end position="56"/>
    </location>
</feature>
<feature type="domain" description="Retrotransposon gag" evidence="2">
    <location>
        <begin position="130"/>
        <end position="220"/>
    </location>
</feature>
<feature type="compositionally biased region" description="Polar residues" evidence="1">
    <location>
        <begin position="1"/>
        <end position="34"/>
    </location>
</feature>
<proteinExistence type="predicted"/>
<dbReference type="Pfam" id="PF03732">
    <property type="entry name" value="Retrotrans_gag"/>
    <property type="match status" value="1"/>
</dbReference>
<reference evidence="3" key="1">
    <citation type="submission" date="2022-04" db="EMBL/GenBank/DDBJ databases">
        <title>Carnegiea gigantea Genome sequencing and assembly v2.</title>
        <authorList>
            <person name="Copetti D."/>
            <person name="Sanderson M.J."/>
            <person name="Burquez A."/>
            <person name="Wojciechowski M.F."/>
        </authorList>
    </citation>
    <scope>NUCLEOTIDE SEQUENCE</scope>
    <source>
        <strain evidence="3">SGP5-SGP5p</strain>
        <tissue evidence="3">Aerial part</tissue>
    </source>
</reference>